<evidence type="ECO:0000313" key="3">
    <source>
        <dbReference type="EMBL" id="EZH74738.1"/>
    </source>
</evidence>
<dbReference type="InterPro" id="IPR006016">
    <property type="entry name" value="UspA"/>
</dbReference>
<name>A0A023BYK6_9FLAO</name>
<dbReference type="Proteomes" id="UP000023541">
    <property type="component" value="Unassembled WGS sequence"/>
</dbReference>
<keyword evidence="4" id="KW-1185">Reference proteome</keyword>
<proteinExistence type="inferred from homology"/>
<dbReference type="PANTHER" id="PTHR46268:SF6">
    <property type="entry name" value="UNIVERSAL STRESS PROTEIN UP12"/>
    <property type="match status" value="1"/>
</dbReference>
<dbReference type="EMBL" id="AQRA01000002">
    <property type="protein sequence ID" value="EZH74738.1"/>
    <property type="molecule type" value="Genomic_DNA"/>
</dbReference>
<accession>A0A023BYK6</accession>
<dbReference type="PANTHER" id="PTHR46268">
    <property type="entry name" value="STRESS RESPONSE PROTEIN NHAX"/>
    <property type="match status" value="1"/>
</dbReference>
<dbReference type="Pfam" id="PF00582">
    <property type="entry name" value="Usp"/>
    <property type="match status" value="1"/>
</dbReference>
<reference evidence="3 4" key="1">
    <citation type="submission" date="2014-04" db="EMBL/GenBank/DDBJ databases">
        <title>Aquimarina sp. 22II-S11-z7 Genome Sequencing.</title>
        <authorList>
            <person name="Lai Q."/>
        </authorList>
    </citation>
    <scope>NUCLEOTIDE SEQUENCE [LARGE SCALE GENOMIC DNA]</scope>
    <source>
        <strain evidence="3 4">22II-S11-z7</strain>
    </source>
</reference>
<dbReference type="AlphaFoldDB" id="A0A023BYK6"/>
<sequence>MKKKILLPTDFSKNAWNAILYAIELYKNETCDFYVLNVFNATGYALESMMIPEPGERLYEEAKEKSEKGLSKIEERLSFRDDNPNHKFFMISQFNNVLSAIKDTVEKKDIEMIVMGTKGTTNAGDLIYGSNTVLVMEKVRNCPVMAIPENTNYKEPKEIVFPTDYRTQIKRRELQYLIEIARITNAEIRILHVTNDDDLDEEQENNKGLLVEYLDGIEYTFHTLHNIDVKGGLNSFVESRGSDMITFINRKHSFFGSIFSRPMVKNLGHHSQVPVLALHDLAN</sequence>
<dbReference type="CDD" id="cd00293">
    <property type="entry name" value="USP-like"/>
    <property type="match status" value="1"/>
</dbReference>
<dbReference type="Gene3D" id="3.40.50.620">
    <property type="entry name" value="HUPs"/>
    <property type="match status" value="2"/>
</dbReference>
<comment type="similarity">
    <text evidence="1">Belongs to the universal stress protein A family.</text>
</comment>
<dbReference type="RefSeq" id="WP_034239500.1">
    <property type="nucleotide sequence ID" value="NZ_AQRA01000002.1"/>
</dbReference>
<comment type="caution">
    <text evidence="3">The sequence shown here is derived from an EMBL/GenBank/DDBJ whole genome shotgun (WGS) entry which is preliminary data.</text>
</comment>
<dbReference type="eggNOG" id="COG0589">
    <property type="taxonomic scope" value="Bacteria"/>
</dbReference>
<evidence type="ECO:0000256" key="1">
    <source>
        <dbReference type="ARBA" id="ARBA00008791"/>
    </source>
</evidence>
<organism evidence="3 4">
    <name type="scientific">Aquimarina atlantica</name>
    <dbReference type="NCBI Taxonomy" id="1317122"/>
    <lineage>
        <taxon>Bacteria</taxon>
        <taxon>Pseudomonadati</taxon>
        <taxon>Bacteroidota</taxon>
        <taxon>Flavobacteriia</taxon>
        <taxon>Flavobacteriales</taxon>
        <taxon>Flavobacteriaceae</taxon>
        <taxon>Aquimarina</taxon>
    </lineage>
</organism>
<protein>
    <recommendedName>
        <fullName evidence="2">UspA domain-containing protein</fullName>
    </recommendedName>
</protein>
<dbReference type="SUPFAM" id="SSF52402">
    <property type="entry name" value="Adenine nucleotide alpha hydrolases-like"/>
    <property type="match status" value="2"/>
</dbReference>
<evidence type="ECO:0000313" key="4">
    <source>
        <dbReference type="Proteomes" id="UP000023541"/>
    </source>
</evidence>
<dbReference type="STRING" id="1317122.ATO12_08335"/>
<gene>
    <name evidence="3" type="ORF">ATO12_08335</name>
</gene>
<dbReference type="InterPro" id="IPR014729">
    <property type="entry name" value="Rossmann-like_a/b/a_fold"/>
</dbReference>
<feature type="domain" description="UspA" evidence="2">
    <location>
        <begin position="2"/>
        <end position="148"/>
    </location>
</feature>
<dbReference type="OrthoDB" id="9788959at2"/>
<evidence type="ECO:0000259" key="2">
    <source>
        <dbReference type="Pfam" id="PF00582"/>
    </source>
</evidence>